<proteinExistence type="predicted"/>
<dbReference type="RefSeq" id="WP_148931772.1">
    <property type="nucleotide sequence ID" value="NZ_VNHS01000010.1"/>
</dbReference>
<accession>A0A5S5BY88</accession>
<dbReference type="OrthoDB" id="9801392at2"/>
<dbReference type="SUPFAM" id="SSF159941">
    <property type="entry name" value="MM3350-like"/>
    <property type="match status" value="1"/>
</dbReference>
<organism evidence="2 3">
    <name type="scientific">Paenibacillus methanolicus</name>
    <dbReference type="NCBI Taxonomy" id="582686"/>
    <lineage>
        <taxon>Bacteria</taxon>
        <taxon>Bacillati</taxon>
        <taxon>Bacillota</taxon>
        <taxon>Bacilli</taxon>
        <taxon>Bacillales</taxon>
        <taxon>Paenibacillaceae</taxon>
        <taxon>Paenibacillus</taxon>
    </lineage>
</organism>
<comment type="caution">
    <text evidence="2">The sequence shown here is derived from an EMBL/GenBank/DDBJ whole genome shotgun (WGS) entry which is preliminary data.</text>
</comment>
<sequence>MDFICRVELEETSPPIWRDFRFRADMTFQQLNRIVQAVMGWENEHHYLFLVDGKMIELPRLGGQNNWNARKEKVSSHVKQEGDSFLYVYDFGDDWKHRITVRIIEESPQEPTYPVCLGGERSCPPENAGGVAGYDEKLAVLSDKTHPDYADIVRWMPKDFGAEAFDLDEVNELLAEEGRHFVPKREPAVPAADKPDKPAKLTKSQLNKHLKQLDAEQLRELVKRCFETSKEAERMLTLEVLGESAAQALLADHKKKIRQEFLPGRGQPKLRIAEAKKAIAEYEKLTGDAKGVTELMLIYVESAVEFAVMSGYDEYRLLSSLISVYGDIIGRMNEEETEDWLVEFEERVRKIAANAEEVGWDFSACIIDLYHQLDQ</sequence>
<dbReference type="PANTHER" id="PTHR41878:SF1">
    <property type="entry name" value="TNPR PROTEIN"/>
    <property type="match status" value="1"/>
</dbReference>
<dbReference type="Pfam" id="PF19652">
    <property type="entry name" value="DUF6155"/>
    <property type="match status" value="1"/>
</dbReference>
<dbReference type="Proteomes" id="UP000323257">
    <property type="component" value="Unassembled WGS sequence"/>
</dbReference>
<dbReference type="PANTHER" id="PTHR41878">
    <property type="entry name" value="LEXA REPRESSOR-RELATED"/>
    <property type="match status" value="1"/>
</dbReference>
<keyword evidence="3" id="KW-1185">Reference proteome</keyword>
<dbReference type="InterPro" id="IPR046153">
    <property type="entry name" value="DUF6155"/>
</dbReference>
<dbReference type="InterPro" id="IPR012912">
    <property type="entry name" value="Plasmid_pRiA4b_Orf3-like"/>
</dbReference>
<protein>
    <submittedName>
        <fullName evidence="2">PRiA4b ORF-3-like protein</fullName>
    </submittedName>
</protein>
<evidence type="ECO:0000313" key="3">
    <source>
        <dbReference type="Proteomes" id="UP000323257"/>
    </source>
</evidence>
<dbReference type="InterPro" id="IPR024047">
    <property type="entry name" value="MM3350-like_sf"/>
</dbReference>
<reference evidence="2 3" key="1">
    <citation type="submission" date="2019-07" db="EMBL/GenBank/DDBJ databases">
        <title>Genomic Encyclopedia of Type Strains, Phase III (KMG-III): the genomes of soil and plant-associated and newly described type strains.</title>
        <authorList>
            <person name="Whitman W."/>
        </authorList>
    </citation>
    <scope>NUCLEOTIDE SEQUENCE [LARGE SCALE GENOMIC DNA]</scope>
    <source>
        <strain evidence="2 3">BL24</strain>
    </source>
</reference>
<dbReference type="EMBL" id="VNHS01000010">
    <property type="protein sequence ID" value="TYP71100.1"/>
    <property type="molecule type" value="Genomic_DNA"/>
</dbReference>
<dbReference type="Gene3D" id="3.10.290.30">
    <property type="entry name" value="MM3350-like"/>
    <property type="match status" value="1"/>
</dbReference>
<gene>
    <name evidence="2" type="ORF">BCM02_11049</name>
</gene>
<dbReference type="AlphaFoldDB" id="A0A5S5BY88"/>
<evidence type="ECO:0000313" key="2">
    <source>
        <dbReference type="EMBL" id="TYP71100.1"/>
    </source>
</evidence>
<feature type="domain" description="Plasmid pRiA4b Orf3-like" evidence="1">
    <location>
        <begin position="4"/>
        <end position="169"/>
    </location>
</feature>
<evidence type="ECO:0000259" key="1">
    <source>
        <dbReference type="Pfam" id="PF07929"/>
    </source>
</evidence>
<name>A0A5S5BY88_9BACL</name>
<dbReference type="Pfam" id="PF07929">
    <property type="entry name" value="PRiA4_ORF3"/>
    <property type="match status" value="1"/>
</dbReference>